<dbReference type="SUPFAM" id="SSF52047">
    <property type="entry name" value="RNI-like"/>
    <property type="match status" value="1"/>
</dbReference>
<dbReference type="AlphaFoldDB" id="A0A5J9W700"/>
<accession>A0A5J9W700</accession>
<dbReference type="InterPro" id="IPR055411">
    <property type="entry name" value="LRR_FXL15/At3g58940/PEG3-like"/>
</dbReference>
<organism evidence="2 3">
    <name type="scientific">Eragrostis curvula</name>
    <name type="common">weeping love grass</name>
    <dbReference type="NCBI Taxonomy" id="38414"/>
    <lineage>
        <taxon>Eukaryota</taxon>
        <taxon>Viridiplantae</taxon>
        <taxon>Streptophyta</taxon>
        <taxon>Embryophyta</taxon>
        <taxon>Tracheophyta</taxon>
        <taxon>Spermatophyta</taxon>
        <taxon>Magnoliopsida</taxon>
        <taxon>Liliopsida</taxon>
        <taxon>Poales</taxon>
        <taxon>Poaceae</taxon>
        <taxon>PACMAD clade</taxon>
        <taxon>Chloridoideae</taxon>
        <taxon>Eragrostideae</taxon>
        <taxon>Eragrostidinae</taxon>
        <taxon>Eragrostis</taxon>
    </lineage>
</organism>
<sequence length="367" mass="41966">MTVRETVLDDILTTCTRLELLCLEACDAGRRTTLWRVRHARLADLRISYCVFGAVHLVWLPRLERFAYRYCEYHTHDPLSFGHVPHLTTLTISKNHVDEGTTVKLSQILANTAVQDLRLKIWVQKEPPKRLTDVFRHLKYLKVRNVHEECSLTWIMFLLQSAPFLKELYIKVYIFHYINDDITEDILVTYICHLVRAAINLEEIRMRKNAACEDCGLSVSGVTLPMNVDVSGHHSDQTSRSAVEHLPASLFTLATVRVEALQMEDIAELQRVSWRPRRMWRLVRASMSSARTPWQARALCELADAERIAAGARALVPKQLPCSGRLHPRQDTSYTVLVGCRGRVTHILHAYTGNAVVRCTATSWTGD</sequence>
<dbReference type="PANTHER" id="PTHR32153">
    <property type="entry name" value="OJ000223_09.16 PROTEIN"/>
    <property type="match status" value="1"/>
</dbReference>
<comment type="caution">
    <text evidence="2">The sequence shown here is derived from an EMBL/GenBank/DDBJ whole genome shotgun (WGS) entry which is preliminary data.</text>
</comment>
<dbReference type="Proteomes" id="UP000324897">
    <property type="component" value="Unassembled WGS sequence"/>
</dbReference>
<evidence type="ECO:0000313" key="3">
    <source>
        <dbReference type="Proteomes" id="UP000324897"/>
    </source>
</evidence>
<dbReference type="Gramene" id="TVU43703">
    <property type="protein sequence ID" value="TVU43703"/>
    <property type="gene ID" value="EJB05_10191"/>
</dbReference>
<proteinExistence type="predicted"/>
<evidence type="ECO:0000313" key="2">
    <source>
        <dbReference type="EMBL" id="TVU43703.1"/>
    </source>
</evidence>
<gene>
    <name evidence="2" type="ORF">EJB05_10191</name>
</gene>
<dbReference type="EMBL" id="RWGY01000005">
    <property type="protein sequence ID" value="TVU43703.1"/>
    <property type="molecule type" value="Genomic_DNA"/>
</dbReference>
<dbReference type="InterPro" id="IPR032675">
    <property type="entry name" value="LRR_dom_sf"/>
</dbReference>
<evidence type="ECO:0000259" key="1">
    <source>
        <dbReference type="Pfam" id="PF24758"/>
    </source>
</evidence>
<reference evidence="2 3" key="1">
    <citation type="journal article" date="2019" name="Sci. Rep.">
        <title>A high-quality genome of Eragrostis curvula grass provides insights into Poaceae evolution and supports new strategies to enhance forage quality.</title>
        <authorList>
            <person name="Carballo J."/>
            <person name="Santos B.A.C.M."/>
            <person name="Zappacosta D."/>
            <person name="Garbus I."/>
            <person name="Selva J.P."/>
            <person name="Gallo C.A."/>
            <person name="Diaz A."/>
            <person name="Albertini E."/>
            <person name="Caccamo M."/>
            <person name="Echenique V."/>
        </authorList>
    </citation>
    <scope>NUCLEOTIDE SEQUENCE [LARGE SCALE GENOMIC DNA]</scope>
    <source>
        <strain evidence="3">cv. Victoria</strain>
        <tissue evidence="2">Leaf</tissue>
    </source>
</reference>
<feature type="domain" description="F-box/LRR-repeat protein 15/At3g58940/PEG3-like LRR" evidence="1">
    <location>
        <begin position="2"/>
        <end position="170"/>
    </location>
</feature>
<dbReference type="Gene3D" id="3.80.10.10">
    <property type="entry name" value="Ribonuclease Inhibitor"/>
    <property type="match status" value="1"/>
</dbReference>
<protein>
    <recommendedName>
        <fullName evidence="1">F-box/LRR-repeat protein 15/At3g58940/PEG3-like LRR domain-containing protein</fullName>
    </recommendedName>
</protein>
<dbReference type="Pfam" id="PF24758">
    <property type="entry name" value="LRR_At5g56370"/>
    <property type="match status" value="1"/>
</dbReference>
<feature type="non-terminal residue" evidence="2">
    <location>
        <position position="1"/>
    </location>
</feature>
<keyword evidence="3" id="KW-1185">Reference proteome</keyword>
<dbReference type="InterPro" id="IPR044997">
    <property type="entry name" value="F-box_plant"/>
</dbReference>
<name>A0A5J9W700_9POAL</name>